<protein>
    <submittedName>
        <fullName evidence="1">Uncharacterized protein</fullName>
    </submittedName>
</protein>
<gene>
    <name evidence="1" type="ORF">EUX98_g1326</name>
</gene>
<accession>A0A4S4N4N1</accession>
<sequence length="496" mass="56540">MIRRSGTAPLKVEVIYWDAEDPRDMIATLQELYRIQEFITSMYANPINADSFPQLKTLELGDAPLLRRLWLNGSSIWFSSSQTASPTFGSLQELLYREVPREVEFRSLLRPTLTHVSLELLSGDESALDLLQALRGMECLQFLALLQMSIAPVPPLGWLDPQTWVCVTLPRLRRLDLRTASCKPWINFLRHLSVPLSARFLISFTSTMKPQATDICAFLRDKVESLDYKGYQPGVLWPFSSFAVDRGRTVLWTADSAYNISSSERFSSHSDAEEMSWYSYIHFWLSHSNPALRLLSAATALSAFRLPSSGVRALYYKWQESEIPSRVALENMRHVETLCVTPQEYVPQDLCVQPDAVGCDEQSPRVVTDSDVVSGEPSVHPRALFPKLKTLIILRSSYKQVPYPHWKEWWCKLISSLASRRDSTLVPQVKKLILVLPPPRPNAELLTKTNVRDVLQVVTEFVEVERGSDTYREVFRVLGESGQCPHGFRNFVESRV</sequence>
<proteinExistence type="predicted"/>
<evidence type="ECO:0000313" key="1">
    <source>
        <dbReference type="EMBL" id="THH32858.1"/>
    </source>
</evidence>
<evidence type="ECO:0000313" key="2">
    <source>
        <dbReference type="Proteomes" id="UP000308730"/>
    </source>
</evidence>
<dbReference type="AlphaFoldDB" id="A0A4S4N4N1"/>
<comment type="caution">
    <text evidence="1">The sequence shown here is derived from an EMBL/GenBank/DDBJ whole genome shotgun (WGS) entry which is preliminary data.</text>
</comment>
<reference evidence="1 2" key="1">
    <citation type="submission" date="2019-02" db="EMBL/GenBank/DDBJ databases">
        <title>Genome sequencing of the rare red list fungi Antrodiella citrinella (Flaviporus citrinellus).</title>
        <authorList>
            <person name="Buettner E."/>
            <person name="Kellner H."/>
        </authorList>
    </citation>
    <scope>NUCLEOTIDE SEQUENCE [LARGE SCALE GENOMIC DNA]</scope>
    <source>
        <strain evidence="1 2">DSM 108506</strain>
    </source>
</reference>
<keyword evidence="2" id="KW-1185">Reference proteome</keyword>
<organism evidence="1 2">
    <name type="scientific">Antrodiella citrinella</name>
    <dbReference type="NCBI Taxonomy" id="2447956"/>
    <lineage>
        <taxon>Eukaryota</taxon>
        <taxon>Fungi</taxon>
        <taxon>Dikarya</taxon>
        <taxon>Basidiomycota</taxon>
        <taxon>Agaricomycotina</taxon>
        <taxon>Agaricomycetes</taxon>
        <taxon>Polyporales</taxon>
        <taxon>Steccherinaceae</taxon>
        <taxon>Antrodiella</taxon>
    </lineage>
</organism>
<name>A0A4S4N4N1_9APHY</name>
<dbReference type="Proteomes" id="UP000308730">
    <property type="component" value="Unassembled WGS sequence"/>
</dbReference>
<dbReference type="EMBL" id="SGPM01000014">
    <property type="protein sequence ID" value="THH32858.1"/>
    <property type="molecule type" value="Genomic_DNA"/>
</dbReference>